<dbReference type="Pfam" id="PF13377">
    <property type="entry name" value="Peripla_BP_3"/>
    <property type="match status" value="1"/>
</dbReference>
<dbReference type="GO" id="GO:0000976">
    <property type="term" value="F:transcription cis-regulatory region binding"/>
    <property type="evidence" value="ECO:0007669"/>
    <property type="project" value="TreeGrafter"/>
</dbReference>
<dbReference type="SUPFAM" id="SSF53822">
    <property type="entry name" value="Periplasmic binding protein-like I"/>
    <property type="match status" value="1"/>
</dbReference>
<dbReference type="CDD" id="cd01575">
    <property type="entry name" value="PBP1_GntR"/>
    <property type="match status" value="1"/>
</dbReference>
<protein>
    <submittedName>
        <fullName evidence="5">LacI family transcriptional regulator</fullName>
    </submittedName>
</protein>
<gene>
    <name evidence="5" type="ORF">CSC94_01385</name>
</gene>
<dbReference type="CDD" id="cd01392">
    <property type="entry name" value="HTH_LacI"/>
    <property type="match status" value="1"/>
</dbReference>
<organism evidence="5 6">
    <name type="scientific">Zhengella mangrovi</name>
    <dbReference type="NCBI Taxonomy" id="1982044"/>
    <lineage>
        <taxon>Bacteria</taxon>
        <taxon>Pseudomonadati</taxon>
        <taxon>Pseudomonadota</taxon>
        <taxon>Alphaproteobacteria</taxon>
        <taxon>Hyphomicrobiales</taxon>
        <taxon>Notoacmeibacteraceae</taxon>
        <taxon>Zhengella</taxon>
    </lineage>
</organism>
<keyword evidence="3" id="KW-0804">Transcription</keyword>
<sequence length="340" mass="36043">MRGERKSPTMADVAREAGVSSMTVSRAYRPGSPINAETREAIIAAAERLGYVFDSTAAGLSSRRTGFVAVTIPSINNANFADTVRGLTDGLGDSRLQVLLGYTNYDLEQEERLVRQLLTRRPEAIVLTGGRHTDACRRLLVHAGIPVLETWDAPADPVGSVAGFSNAEAGAMLVRHLVETGRRRIGFLGGDATRDTRGLDRRRGYLAAMAAQGLGAHRLVEAGPPPVSMREGAEAMAALVRRWPDTDAVICVSDLAAFGAVTECQRLGIAVPEQIAICGFGAYELAEVSIPAITTVDPHCYDLGRIAASHILGLLSDPSAAPSITTLQPTLMIRASTSVA</sequence>
<dbReference type="InterPro" id="IPR000843">
    <property type="entry name" value="HTH_LacI"/>
</dbReference>
<keyword evidence="2" id="KW-0238">DNA-binding</keyword>
<evidence type="ECO:0000313" key="6">
    <source>
        <dbReference type="Proteomes" id="UP000221168"/>
    </source>
</evidence>
<dbReference type="OrthoDB" id="7170131at2"/>
<evidence type="ECO:0000256" key="1">
    <source>
        <dbReference type="ARBA" id="ARBA00023015"/>
    </source>
</evidence>
<evidence type="ECO:0000313" key="5">
    <source>
        <dbReference type="EMBL" id="PHP68679.1"/>
    </source>
</evidence>
<keyword evidence="1" id="KW-0805">Transcription regulation</keyword>
<evidence type="ECO:0000256" key="2">
    <source>
        <dbReference type="ARBA" id="ARBA00023125"/>
    </source>
</evidence>
<reference evidence="5 6" key="1">
    <citation type="submission" date="2017-10" db="EMBL/GenBank/DDBJ databases">
        <title>Sedimentibacterium mangrovi gen. nov., sp. nov., a novel member of family Phyllobacteriacea isolated from mangrove sediment.</title>
        <authorList>
            <person name="Liao H."/>
            <person name="Tian Y."/>
        </authorList>
    </citation>
    <scope>NUCLEOTIDE SEQUENCE [LARGE SCALE GENOMIC DNA]</scope>
    <source>
        <strain evidence="5 6">X9-2-2</strain>
    </source>
</reference>
<comment type="caution">
    <text evidence="5">The sequence shown here is derived from an EMBL/GenBank/DDBJ whole genome shotgun (WGS) entry which is preliminary data.</text>
</comment>
<dbReference type="Gene3D" id="1.10.260.40">
    <property type="entry name" value="lambda repressor-like DNA-binding domains"/>
    <property type="match status" value="1"/>
</dbReference>
<dbReference type="PANTHER" id="PTHR30146">
    <property type="entry name" value="LACI-RELATED TRANSCRIPTIONAL REPRESSOR"/>
    <property type="match status" value="1"/>
</dbReference>
<dbReference type="Proteomes" id="UP000221168">
    <property type="component" value="Unassembled WGS sequence"/>
</dbReference>
<name>A0A2G1QT73_9HYPH</name>
<evidence type="ECO:0000256" key="3">
    <source>
        <dbReference type="ARBA" id="ARBA00023163"/>
    </source>
</evidence>
<evidence type="ECO:0000259" key="4">
    <source>
        <dbReference type="PROSITE" id="PS50932"/>
    </source>
</evidence>
<dbReference type="InterPro" id="IPR010982">
    <property type="entry name" value="Lambda_DNA-bd_dom_sf"/>
</dbReference>
<dbReference type="EMBL" id="PDVP01000001">
    <property type="protein sequence ID" value="PHP68679.1"/>
    <property type="molecule type" value="Genomic_DNA"/>
</dbReference>
<accession>A0A2G1QT73</accession>
<dbReference type="SMART" id="SM00354">
    <property type="entry name" value="HTH_LACI"/>
    <property type="match status" value="1"/>
</dbReference>
<dbReference type="InterPro" id="IPR046335">
    <property type="entry name" value="LacI/GalR-like_sensor"/>
</dbReference>
<feature type="domain" description="HTH lacI-type" evidence="4">
    <location>
        <begin position="8"/>
        <end position="62"/>
    </location>
</feature>
<dbReference type="SUPFAM" id="SSF47413">
    <property type="entry name" value="lambda repressor-like DNA-binding domains"/>
    <property type="match status" value="1"/>
</dbReference>
<dbReference type="GO" id="GO:0003700">
    <property type="term" value="F:DNA-binding transcription factor activity"/>
    <property type="evidence" value="ECO:0007669"/>
    <property type="project" value="TreeGrafter"/>
</dbReference>
<proteinExistence type="predicted"/>
<keyword evidence="6" id="KW-1185">Reference proteome</keyword>
<dbReference type="Pfam" id="PF00356">
    <property type="entry name" value="LacI"/>
    <property type="match status" value="1"/>
</dbReference>
<dbReference type="AlphaFoldDB" id="A0A2G1QT73"/>
<dbReference type="Gene3D" id="3.40.50.2300">
    <property type="match status" value="2"/>
</dbReference>
<dbReference type="InterPro" id="IPR028082">
    <property type="entry name" value="Peripla_BP_I"/>
</dbReference>
<dbReference type="PANTHER" id="PTHR30146:SF33">
    <property type="entry name" value="TRANSCRIPTIONAL REGULATOR"/>
    <property type="match status" value="1"/>
</dbReference>
<dbReference type="PROSITE" id="PS50932">
    <property type="entry name" value="HTH_LACI_2"/>
    <property type="match status" value="1"/>
</dbReference>